<evidence type="ECO:0008006" key="3">
    <source>
        <dbReference type="Google" id="ProtNLM"/>
    </source>
</evidence>
<dbReference type="Proteomes" id="UP001174839">
    <property type="component" value="Unassembled WGS sequence"/>
</dbReference>
<reference evidence="1" key="1">
    <citation type="submission" date="2023-06" db="EMBL/GenBank/DDBJ databases">
        <title>Robiginitalea aurantiacus sp. nov. and Algoriphagus sediminis sp. nov., isolated from coastal sediment.</title>
        <authorList>
            <person name="Zhou Z.Y."/>
            <person name="An J."/>
            <person name="Jia Y.W."/>
            <person name="Du Z.J."/>
        </authorList>
    </citation>
    <scope>NUCLEOTIDE SEQUENCE</scope>
    <source>
        <strain evidence="1">M39</strain>
    </source>
</reference>
<name>A0ABT7WGW0_9FLAO</name>
<proteinExistence type="predicted"/>
<organism evidence="1 2">
    <name type="scientific">Robiginitalea aurantiaca</name>
    <dbReference type="NCBI Taxonomy" id="3056915"/>
    <lineage>
        <taxon>Bacteria</taxon>
        <taxon>Pseudomonadati</taxon>
        <taxon>Bacteroidota</taxon>
        <taxon>Flavobacteriia</taxon>
        <taxon>Flavobacteriales</taxon>
        <taxon>Flavobacteriaceae</taxon>
        <taxon>Robiginitalea</taxon>
    </lineage>
</organism>
<dbReference type="RefSeq" id="WP_289725520.1">
    <property type="nucleotide sequence ID" value="NZ_JAUDUY010000006.1"/>
</dbReference>
<keyword evidence="2" id="KW-1185">Reference proteome</keyword>
<accession>A0ABT7WGW0</accession>
<evidence type="ECO:0000313" key="1">
    <source>
        <dbReference type="EMBL" id="MDM9632155.1"/>
    </source>
</evidence>
<gene>
    <name evidence="1" type="ORF">QU605_11765</name>
</gene>
<protein>
    <recommendedName>
        <fullName evidence="3">SRPBCC family protein</fullName>
    </recommendedName>
</protein>
<sequence>MDQQVNLSAGPLNGELTIIELRIKNAKKLFANPSDWQSYCRLADNSGKNSDGIKLKDFESVVFPDSVVLWLGKFTKNKDRKGYSLSLDAIEINGVNESEIFEGTLQIGSGKGILAWTRSVFVGNPEEKYNLVFTLTDDEGNSKQIRIDPKLKPGTQAVYQILLNYISKIGDNVALRTALIETYRKFIKGS</sequence>
<dbReference type="EMBL" id="JAUDUY010000006">
    <property type="protein sequence ID" value="MDM9632155.1"/>
    <property type="molecule type" value="Genomic_DNA"/>
</dbReference>
<comment type="caution">
    <text evidence="1">The sequence shown here is derived from an EMBL/GenBank/DDBJ whole genome shotgun (WGS) entry which is preliminary data.</text>
</comment>
<evidence type="ECO:0000313" key="2">
    <source>
        <dbReference type="Proteomes" id="UP001174839"/>
    </source>
</evidence>